<proteinExistence type="predicted"/>
<protein>
    <submittedName>
        <fullName evidence="4">Site-specific recombinase XerD</fullName>
    </submittedName>
</protein>
<gene>
    <name evidence="4" type="ORF">SAMN05444920_105626</name>
</gene>
<evidence type="ECO:0000256" key="1">
    <source>
        <dbReference type="ARBA" id="ARBA00023172"/>
    </source>
</evidence>
<dbReference type="CDD" id="cd01189">
    <property type="entry name" value="INT_ICEBs1_C_like"/>
    <property type="match status" value="1"/>
</dbReference>
<dbReference type="Gene3D" id="1.10.443.10">
    <property type="entry name" value="Intergrase catalytic core"/>
    <property type="match status" value="1"/>
</dbReference>
<dbReference type="EMBL" id="FNVT01000005">
    <property type="protein sequence ID" value="SEG86010.1"/>
    <property type="molecule type" value="Genomic_DNA"/>
</dbReference>
<dbReference type="Pfam" id="PF00589">
    <property type="entry name" value="Phage_integrase"/>
    <property type="match status" value="1"/>
</dbReference>
<dbReference type="GO" id="GO:0015074">
    <property type="term" value="P:DNA integration"/>
    <property type="evidence" value="ECO:0007669"/>
    <property type="project" value="InterPro"/>
</dbReference>
<reference evidence="4 5" key="1">
    <citation type="submission" date="2016-10" db="EMBL/GenBank/DDBJ databases">
        <authorList>
            <person name="de Groot N.N."/>
        </authorList>
    </citation>
    <scope>NUCLEOTIDE SEQUENCE [LARGE SCALE GENOMIC DNA]</scope>
    <source>
        <strain evidence="4 5">CGMCC 4.7037</strain>
    </source>
</reference>
<keyword evidence="5" id="KW-1185">Reference proteome</keyword>
<dbReference type="GO" id="GO:0003677">
    <property type="term" value="F:DNA binding"/>
    <property type="evidence" value="ECO:0007669"/>
    <property type="project" value="InterPro"/>
</dbReference>
<dbReference type="PANTHER" id="PTHR30349:SF91">
    <property type="entry name" value="INTA PROTEIN"/>
    <property type="match status" value="1"/>
</dbReference>
<evidence type="ECO:0000256" key="2">
    <source>
        <dbReference type="SAM" id="MobiDB-lite"/>
    </source>
</evidence>
<dbReference type="RefSeq" id="WP_103957898.1">
    <property type="nucleotide sequence ID" value="NZ_FNVT01000005.1"/>
</dbReference>
<feature type="domain" description="Tyr recombinase" evidence="3">
    <location>
        <begin position="133"/>
        <end position="330"/>
    </location>
</feature>
<feature type="region of interest" description="Disordered" evidence="2">
    <location>
        <begin position="339"/>
        <end position="380"/>
    </location>
</feature>
<dbReference type="InterPro" id="IPR050090">
    <property type="entry name" value="Tyrosine_recombinase_XerCD"/>
</dbReference>
<dbReference type="InterPro" id="IPR002104">
    <property type="entry name" value="Integrase_catalytic"/>
</dbReference>
<dbReference type="PANTHER" id="PTHR30349">
    <property type="entry name" value="PHAGE INTEGRASE-RELATED"/>
    <property type="match status" value="1"/>
</dbReference>
<evidence type="ECO:0000259" key="3">
    <source>
        <dbReference type="PROSITE" id="PS51898"/>
    </source>
</evidence>
<dbReference type="Proteomes" id="UP000236732">
    <property type="component" value="Unassembled WGS sequence"/>
</dbReference>
<accession>A0A1H6DL07</accession>
<evidence type="ECO:0000313" key="5">
    <source>
        <dbReference type="Proteomes" id="UP000236732"/>
    </source>
</evidence>
<evidence type="ECO:0000313" key="4">
    <source>
        <dbReference type="EMBL" id="SEG86010.1"/>
    </source>
</evidence>
<feature type="compositionally biased region" description="Basic and acidic residues" evidence="2">
    <location>
        <begin position="354"/>
        <end position="366"/>
    </location>
</feature>
<dbReference type="SUPFAM" id="SSF56349">
    <property type="entry name" value="DNA breaking-rejoining enzymes"/>
    <property type="match status" value="1"/>
</dbReference>
<dbReference type="GO" id="GO:0006310">
    <property type="term" value="P:DNA recombination"/>
    <property type="evidence" value="ECO:0007669"/>
    <property type="project" value="UniProtKB-KW"/>
</dbReference>
<sequence>MDKLFVPVVEKVFARIDEKNEALLAARESDDPQVRASVRGMRPTGPVTKQRILATIRTVLAAAMREHVVTFNAAALVKLDGGQKAKGVVWTKARVEAFNVAFEQRFAAERAAPVQPKKPLERFRIWLATPRPSKVMIWTPAQLGAFLDYAADDRLYALYHLIAFRGLRRGEACGARRVDLDLDEGTLLVAKQLSNVGKAVKEGAPKTDSSDAPIALDSGTVAALRASGARQLEEQRAWGEGWQDSGRIFTREDGTELTLDWVSEHFERLAFAAGLPPIRLHDLRHCAATLSLAAGNDMKTTSAMLRHSSQGITSDLYTTVLPELAHASVALVPRAAATTEASETGGLPTVSQRQDGRPTDSGEAKKHQVNATIESRAGGT</sequence>
<keyword evidence="1" id="KW-0233">DNA recombination</keyword>
<name>A0A1H6DL07_9ACTN</name>
<dbReference type="OrthoDB" id="9805859at2"/>
<dbReference type="AlphaFoldDB" id="A0A1H6DL07"/>
<organism evidence="4 5">
    <name type="scientific">Nonomuraea solani</name>
    <dbReference type="NCBI Taxonomy" id="1144553"/>
    <lineage>
        <taxon>Bacteria</taxon>
        <taxon>Bacillati</taxon>
        <taxon>Actinomycetota</taxon>
        <taxon>Actinomycetes</taxon>
        <taxon>Streptosporangiales</taxon>
        <taxon>Streptosporangiaceae</taxon>
        <taxon>Nonomuraea</taxon>
    </lineage>
</organism>
<dbReference type="InterPro" id="IPR013762">
    <property type="entry name" value="Integrase-like_cat_sf"/>
</dbReference>
<dbReference type="InterPro" id="IPR011010">
    <property type="entry name" value="DNA_brk_join_enz"/>
</dbReference>
<dbReference type="PROSITE" id="PS51898">
    <property type="entry name" value="TYR_RECOMBINASE"/>
    <property type="match status" value="1"/>
</dbReference>